<feature type="region of interest" description="Disordered" evidence="1">
    <location>
        <begin position="1"/>
        <end position="85"/>
    </location>
</feature>
<proteinExistence type="predicted"/>
<reference evidence="2 3" key="1">
    <citation type="submission" date="2020-03" db="EMBL/GenBank/DDBJ databases">
        <authorList>
            <person name="Kim M.K."/>
        </authorList>
    </citation>
    <scope>NUCLEOTIDE SEQUENCE [LARGE SCALE GENOMIC DNA]</scope>
    <source>
        <strain evidence="2 3">BT328</strain>
    </source>
</reference>
<evidence type="ECO:0000313" key="2">
    <source>
        <dbReference type="EMBL" id="QIP16105.1"/>
    </source>
</evidence>
<keyword evidence="3" id="KW-1185">Reference proteome</keyword>
<sequence length="85" mass="9219">MNADNDPDEYNAAEDDNQGVAQLMAQGEEANTGVPQAGYMDLVRAQGPEPEKAEVNDSDVDANGINDDLLTEEEVEDGDVYEEEE</sequence>
<evidence type="ECO:0000256" key="1">
    <source>
        <dbReference type="SAM" id="MobiDB-lite"/>
    </source>
</evidence>
<dbReference type="KEGG" id="spib:G8759_27450"/>
<evidence type="ECO:0000313" key="3">
    <source>
        <dbReference type="Proteomes" id="UP000501802"/>
    </source>
</evidence>
<dbReference type="AlphaFoldDB" id="A0A6G9AUZ5"/>
<protein>
    <submittedName>
        <fullName evidence="2">Uncharacterized protein</fullName>
    </submittedName>
</protein>
<accession>A0A6G9AUZ5</accession>
<dbReference type="EMBL" id="CP050063">
    <property type="protein sequence ID" value="QIP16105.1"/>
    <property type="molecule type" value="Genomic_DNA"/>
</dbReference>
<name>A0A6G9AUZ5_9BACT</name>
<organism evidence="2 3">
    <name type="scientific">Spirosoma aureum</name>
    <dbReference type="NCBI Taxonomy" id="2692134"/>
    <lineage>
        <taxon>Bacteria</taxon>
        <taxon>Pseudomonadati</taxon>
        <taxon>Bacteroidota</taxon>
        <taxon>Cytophagia</taxon>
        <taxon>Cytophagales</taxon>
        <taxon>Cytophagaceae</taxon>
        <taxon>Spirosoma</taxon>
    </lineage>
</organism>
<feature type="compositionally biased region" description="Acidic residues" evidence="1">
    <location>
        <begin position="1"/>
        <end position="17"/>
    </location>
</feature>
<gene>
    <name evidence="2" type="ORF">G8759_27450</name>
</gene>
<dbReference type="RefSeq" id="WP_167215657.1">
    <property type="nucleotide sequence ID" value="NZ_CP050063.1"/>
</dbReference>
<feature type="compositionally biased region" description="Acidic residues" evidence="1">
    <location>
        <begin position="69"/>
        <end position="85"/>
    </location>
</feature>
<dbReference type="Proteomes" id="UP000501802">
    <property type="component" value="Chromosome"/>
</dbReference>